<dbReference type="RefSeq" id="WP_175350419.1">
    <property type="nucleotide sequence ID" value="NZ_BAAAWQ010000001.1"/>
</dbReference>
<proteinExistence type="predicted"/>
<reference evidence="1 2" key="1">
    <citation type="submission" date="2020-05" db="EMBL/GenBank/DDBJ databases">
        <title>Genome Sequencing of Type Strains.</title>
        <authorList>
            <person name="Lemaire J.F."/>
            <person name="Inderbitzin P."/>
            <person name="Gregorio O.A."/>
            <person name="Collins S.B."/>
            <person name="Wespe N."/>
            <person name="Knight-Connoni V."/>
        </authorList>
    </citation>
    <scope>NUCLEOTIDE SEQUENCE [LARGE SCALE GENOMIC DNA]</scope>
    <source>
        <strain evidence="1 2">ATCC 19096</strain>
    </source>
</reference>
<evidence type="ECO:0000313" key="1">
    <source>
        <dbReference type="EMBL" id="NUU12857.1"/>
    </source>
</evidence>
<gene>
    <name evidence="1" type="ORF">HP507_03255</name>
</gene>
<sequence>MMGTFYLLDNNVLTRLTPEQRASAFVHEQCRLPSEVLHEARFLPDVDSLRALEYVTNEGVIQHLAAVLQRVPADDTTLIDLYANLGNADPLLLACALDALAEAELGLFGAEWVVVSNDRAVVTLAGDLGVQTLSSEEFSLALGEDG</sequence>
<organism evidence="1 2">
    <name type="scientific">Curtobacterium pusillum</name>
    <dbReference type="NCBI Taxonomy" id="69373"/>
    <lineage>
        <taxon>Bacteria</taxon>
        <taxon>Bacillati</taxon>
        <taxon>Actinomycetota</taxon>
        <taxon>Actinomycetes</taxon>
        <taxon>Micrococcales</taxon>
        <taxon>Microbacteriaceae</taxon>
        <taxon>Curtobacterium</taxon>
    </lineage>
</organism>
<dbReference type="Proteomes" id="UP000573001">
    <property type="component" value="Unassembled WGS sequence"/>
</dbReference>
<accession>A0ABX2M3Z1</accession>
<comment type="caution">
    <text evidence="1">The sequence shown here is derived from an EMBL/GenBank/DDBJ whole genome shotgun (WGS) entry which is preliminary data.</text>
</comment>
<evidence type="ECO:0000313" key="2">
    <source>
        <dbReference type="Proteomes" id="UP000573001"/>
    </source>
</evidence>
<keyword evidence="2" id="KW-1185">Reference proteome</keyword>
<dbReference type="EMBL" id="JABMCE010000052">
    <property type="protein sequence ID" value="NUU12857.1"/>
    <property type="molecule type" value="Genomic_DNA"/>
</dbReference>
<name>A0ABX2M3Z1_9MICO</name>
<protein>
    <recommendedName>
        <fullName evidence="3">PIN domain-containing protein</fullName>
    </recommendedName>
</protein>
<evidence type="ECO:0008006" key="3">
    <source>
        <dbReference type="Google" id="ProtNLM"/>
    </source>
</evidence>